<organism evidence="1 2">
    <name type="scientific">Eubacterium ramulus</name>
    <dbReference type="NCBI Taxonomy" id="39490"/>
    <lineage>
        <taxon>Bacteria</taxon>
        <taxon>Bacillati</taxon>
        <taxon>Bacillota</taxon>
        <taxon>Clostridia</taxon>
        <taxon>Eubacteriales</taxon>
        <taxon>Eubacteriaceae</taxon>
        <taxon>Eubacterium</taxon>
    </lineage>
</organism>
<evidence type="ECO:0000313" key="1">
    <source>
        <dbReference type="EMBL" id="CUM96254.1"/>
    </source>
</evidence>
<sequence>MNEYTTAGFGATINGKHTWKDYGLVIGNTDIVSEPSPKTNYIEVPGSSIRIDLTETLTGQVEYESRQLKFSLGKMEREDLWPVFYRTFLKVYQGKEVRVVLDQEPDVYYHGRAEVSGFSRNGRLGTFTLTVDADAYKYELNVSSEDWLWDILNFETGIIRDYRGISVSGSSSKLLEGSGIPVVPAFLVSNLDESVSNYITFNGTRYTLQEGRNRFADLIIPAGGGRLYFYGKYTVTIEFRGGSL</sequence>
<dbReference type="AlphaFoldDB" id="A0A173T034"/>
<dbReference type="EMBL" id="CYYA01000007">
    <property type="protein sequence ID" value="CUM96254.1"/>
    <property type="molecule type" value="Genomic_DNA"/>
</dbReference>
<gene>
    <name evidence="1" type="ORF">ERS852448_01255</name>
</gene>
<protein>
    <recommendedName>
        <fullName evidence="3">MtfA protein</fullName>
    </recommendedName>
</protein>
<dbReference type="GeneID" id="97390792"/>
<evidence type="ECO:0000313" key="2">
    <source>
        <dbReference type="Proteomes" id="UP000095492"/>
    </source>
</evidence>
<dbReference type="OrthoDB" id="2052648at2"/>
<reference evidence="1 2" key="1">
    <citation type="submission" date="2015-09" db="EMBL/GenBank/DDBJ databases">
        <authorList>
            <consortium name="Pathogen Informatics"/>
        </authorList>
    </citation>
    <scope>NUCLEOTIDE SEQUENCE [LARGE SCALE GENOMIC DNA]</scope>
    <source>
        <strain evidence="1 2">2789STDY5608891</strain>
    </source>
</reference>
<dbReference type="STRING" id="39490.ERS852448_01255"/>
<dbReference type="RefSeq" id="WP_055290022.1">
    <property type="nucleotide sequence ID" value="NZ_CP173382.1"/>
</dbReference>
<name>A0A173T034_EUBRA</name>
<accession>A0A173T034</accession>
<evidence type="ECO:0008006" key="3">
    <source>
        <dbReference type="Google" id="ProtNLM"/>
    </source>
</evidence>
<dbReference type="Proteomes" id="UP000095492">
    <property type="component" value="Unassembled WGS sequence"/>
</dbReference>
<dbReference type="Gene3D" id="2.40.30.200">
    <property type="match status" value="1"/>
</dbReference>
<proteinExistence type="predicted"/>